<keyword evidence="19" id="KW-1015">Disulfide bond</keyword>
<evidence type="ECO:0000256" key="20">
    <source>
        <dbReference type="RuleBase" id="RU367118"/>
    </source>
</evidence>
<dbReference type="GO" id="GO:0038023">
    <property type="term" value="F:signaling receptor activity"/>
    <property type="evidence" value="ECO:0007669"/>
    <property type="project" value="InterPro"/>
</dbReference>
<feature type="binding site" evidence="17">
    <location>
        <position position="309"/>
    </location>
    <ligand>
        <name>L-glutamate</name>
        <dbReference type="ChEBI" id="CHEBI:29985"/>
    </ligand>
</feature>
<dbReference type="SUPFAM" id="SSF81324">
    <property type="entry name" value="Voltage-gated potassium channels"/>
    <property type="match status" value="1"/>
</dbReference>
<keyword evidence="13 20" id="KW-1071">Ligand-gated ion channel</keyword>
<evidence type="ECO:0000256" key="16">
    <source>
        <dbReference type="ARBA" id="ARBA00057795"/>
    </source>
</evidence>
<evidence type="ECO:0000256" key="15">
    <source>
        <dbReference type="ARBA" id="ARBA00034104"/>
    </source>
</evidence>
<dbReference type="GO" id="GO:0015276">
    <property type="term" value="F:ligand-gated monoatomic ion channel activity"/>
    <property type="evidence" value="ECO:0007669"/>
    <property type="project" value="InterPro"/>
</dbReference>
<keyword evidence="2 20" id="KW-0813">Transport</keyword>
<evidence type="ECO:0000256" key="9">
    <source>
        <dbReference type="ARBA" id="ARBA00023136"/>
    </source>
</evidence>
<gene>
    <name evidence="21" type="primary">LOC116454876</name>
</gene>
<feature type="disulfide bond" evidence="19">
    <location>
        <begin position="370"/>
        <end position="423"/>
    </location>
</feature>
<feature type="transmembrane region" description="Helical" evidence="20">
    <location>
        <begin position="253"/>
        <end position="273"/>
    </location>
</feature>
<evidence type="ECO:0000256" key="11">
    <source>
        <dbReference type="ARBA" id="ARBA00023180"/>
    </source>
</evidence>
<proteinExistence type="inferred from homology"/>
<feature type="transmembrane region" description="Helical" evidence="20">
    <location>
        <begin position="191"/>
        <end position="212"/>
    </location>
</feature>
<feature type="binding site" evidence="17">
    <location>
        <position position="310"/>
    </location>
    <ligand>
        <name>L-glutamate</name>
        <dbReference type="ChEBI" id="CHEBI:29985"/>
    </ligand>
</feature>
<dbReference type="InterPro" id="IPR001508">
    <property type="entry name" value="Iono_Glu_rcpt_met"/>
</dbReference>
<reference evidence="21" key="3">
    <citation type="submission" date="2025-09" db="UniProtKB">
        <authorList>
            <consortium name="Ensembl"/>
        </authorList>
    </citation>
    <scope>IDENTIFICATION</scope>
</reference>
<keyword evidence="6 20" id="KW-1133">Transmembrane helix</keyword>
<evidence type="ECO:0000313" key="21">
    <source>
        <dbReference type="Ensembl" id="ENSCMUP00000033125.1"/>
    </source>
</evidence>
<evidence type="ECO:0000256" key="3">
    <source>
        <dbReference type="ARBA" id="ARBA00022475"/>
    </source>
</evidence>
<dbReference type="Gene3D" id="3.40.190.10">
    <property type="entry name" value="Periplasmic binding protein-like II"/>
    <property type="match status" value="3"/>
</dbReference>
<feature type="binding site" evidence="17">
    <location>
        <position position="144"/>
    </location>
    <ligand>
        <name>L-glutamate</name>
        <dbReference type="ChEBI" id="CHEBI:29985"/>
    </ligand>
</feature>
<dbReference type="Ensembl" id="ENSCMUT00000034514.1">
    <property type="protein sequence ID" value="ENSCMUP00000033125.1"/>
    <property type="gene ID" value="ENSCMUG00000012035.2"/>
</dbReference>
<evidence type="ECO:0000256" key="5">
    <source>
        <dbReference type="ARBA" id="ARBA00022729"/>
    </source>
</evidence>
<dbReference type="OMA" id="GPFNYFE"/>
<dbReference type="InterPro" id="IPR015683">
    <property type="entry name" value="Ionotropic_Glu_rcpt"/>
</dbReference>
<sequence length="591" mass="64124">MDLQEKQEGSFRTAGISAPMDKGLHFTICVVTAVLLLRESSQAGAGRNDDAVSKGTDSRGAAEGLPTLTVTTILEDPYVMVRGAELEGYCMDLLGALAGMLRFQYRVKVVGDGQYGAVAAGGNWTGMIGEILRREADIAVAPLTVTSAREEVVSFTTPFLQTGIGILLRKDTASQDVSFFHFLSPFSKETWTALLFAYLLTCFCLFLVARLSPCEWNEPKNEENHFTFLNSLWFGAGALALQGATPRPQALSVRVIAVVWWLFTLALLAAYIANFTALLSSGSEQLPIQTFEDLVKQRNLEFGTLEGSSTFYYFKNSKNPIHQMIYEYMEKRREHVLVKTYQEAVQRVMDSNYAFIGESISQDLAAARHCNLIRAPEVIGARGFGIATTQASPWTKPLSIAVLKLRESGDLDYLRNKWWESSCLRQSRDRWGPLEPPALGGLFLTLGIGLALGILAALAELSSSSRRVAAHAKVGPGSCPASPCPSFHQGGPQLLSCLPVSLLPPRWAPAPVLPPRVPPSTKVGPSSCPASPCPSFHQGGPQLLSCLPVSLLPPRWAPAPVLPPCVPPAPARPHHFHPDLGFPKESCAVTP</sequence>
<dbReference type="PRINTS" id="PR00177">
    <property type="entry name" value="NMDARECEPTOR"/>
</dbReference>
<evidence type="ECO:0000256" key="13">
    <source>
        <dbReference type="ARBA" id="ARBA00023286"/>
    </source>
</evidence>
<comment type="subcellular location">
    <subcellularLocation>
        <location evidence="15 20">Postsynaptic cell membrane</location>
        <topology evidence="15 20">Multi-pass membrane protein</topology>
    </subcellularLocation>
</comment>
<dbReference type="Proteomes" id="UP000694553">
    <property type="component" value="Unassembled WGS sequence"/>
</dbReference>
<organism evidence="21 22">
    <name type="scientific">Corvus moneduloides</name>
    <name type="common">New Caledonian crow</name>
    <dbReference type="NCBI Taxonomy" id="1196302"/>
    <lineage>
        <taxon>Eukaryota</taxon>
        <taxon>Metazoa</taxon>
        <taxon>Chordata</taxon>
        <taxon>Craniata</taxon>
        <taxon>Vertebrata</taxon>
        <taxon>Euteleostomi</taxon>
        <taxon>Archelosauria</taxon>
        <taxon>Archosauria</taxon>
        <taxon>Dinosauria</taxon>
        <taxon>Saurischia</taxon>
        <taxon>Theropoda</taxon>
        <taxon>Coelurosauria</taxon>
        <taxon>Aves</taxon>
        <taxon>Neognathae</taxon>
        <taxon>Neoaves</taxon>
        <taxon>Telluraves</taxon>
        <taxon>Australaves</taxon>
        <taxon>Passeriformes</taxon>
        <taxon>Corvoidea</taxon>
        <taxon>Corvidae</taxon>
        <taxon>Corvus</taxon>
    </lineage>
</organism>
<keyword evidence="8 20" id="KW-0406">Ion transport</keyword>
<feature type="site" description="Crucial to convey clamshell closure to channel opening" evidence="18">
    <location>
        <position position="288"/>
    </location>
</feature>
<comment type="similarity">
    <text evidence="1 20">Belongs to the glutamate-gated ion channel (TC 1.A.10.1) family.</text>
</comment>
<dbReference type="InterPro" id="IPR001320">
    <property type="entry name" value="Iontro_rcpt_C"/>
</dbReference>
<accession>A0A8U7ND35</accession>
<evidence type="ECO:0000256" key="10">
    <source>
        <dbReference type="ARBA" id="ARBA00023170"/>
    </source>
</evidence>
<evidence type="ECO:0000256" key="19">
    <source>
        <dbReference type="PIRSR" id="PIRSR601508-3"/>
    </source>
</evidence>
<feature type="binding site" evidence="17">
    <location>
        <position position="149"/>
    </location>
    <ligand>
        <name>L-glutamate</name>
        <dbReference type="ChEBI" id="CHEBI:29985"/>
    </ligand>
</feature>
<evidence type="ECO:0000256" key="1">
    <source>
        <dbReference type="ARBA" id="ARBA00008685"/>
    </source>
</evidence>
<dbReference type="AlphaFoldDB" id="A0A8U7ND35"/>
<feature type="site" description="Interaction with the cone snail toxin Con-ikot-ikot" evidence="18">
    <location>
        <position position="404"/>
    </location>
</feature>
<feature type="binding site" evidence="17">
    <location>
        <position position="142"/>
    </location>
    <ligand>
        <name>L-glutamate</name>
        <dbReference type="ChEBI" id="CHEBI:29985"/>
    </ligand>
</feature>
<evidence type="ECO:0000256" key="18">
    <source>
        <dbReference type="PIRSR" id="PIRSR601508-2"/>
    </source>
</evidence>
<reference evidence="22" key="1">
    <citation type="submission" date="2019-10" db="EMBL/GenBank/DDBJ databases">
        <title>Corvus moneduloides (New Caledonian crow) genome, bCorMon1, primary haplotype.</title>
        <authorList>
            <person name="Rutz C."/>
            <person name="Fungtammasan C."/>
            <person name="Mountcastle J."/>
            <person name="Formenti G."/>
            <person name="Chow W."/>
            <person name="Howe K."/>
            <person name="Steele M.P."/>
            <person name="Fernandes J."/>
            <person name="Gilbert M.T.P."/>
            <person name="Fedrigo O."/>
            <person name="Jarvis E.D."/>
            <person name="Gemmell N."/>
        </authorList>
    </citation>
    <scope>NUCLEOTIDE SEQUENCE [LARGE SCALE GENOMIC DNA]</scope>
</reference>
<evidence type="ECO:0000256" key="17">
    <source>
        <dbReference type="PIRSR" id="PIRSR601508-1"/>
    </source>
</evidence>
<keyword evidence="7 20" id="KW-0770">Synapse</keyword>
<dbReference type="FunFam" id="3.40.190.10:FF:000364">
    <property type="entry name" value="Si:dkey-183j2.10"/>
    <property type="match status" value="1"/>
</dbReference>
<dbReference type="SMART" id="SM00918">
    <property type="entry name" value="Lig_chan-Glu_bd"/>
    <property type="match status" value="1"/>
</dbReference>
<dbReference type="SUPFAM" id="SSF53850">
    <property type="entry name" value="Periplasmic binding protein-like II"/>
    <property type="match status" value="1"/>
</dbReference>
<protein>
    <recommendedName>
        <fullName evidence="20">Glutamate receptor</fullName>
    </recommendedName>
</protein>
<dbReference type="Pfam" id="PF10613">
    <property type="entry name" value="Lig_chan-Glu_bd"/>
    <property type="match status" value="1"/>
</dbReference>
<comment type="function">
    <text evidence="16">Receptor for glutamate. L-glutamate acts as an excitatory neurotransmitter at many synapses in the central nervous system. The postsynaptic actions of Glu are mediated by a variety of receptors that are named according to their selective agonists.</text>
</comment>
<keyword evidence="10 20" id="KW-0675">Receptor</keyword>
<feature type="site" description="Interaction with the cone snail toxin Con-ikot-ikot" evidence="18">
    <location>
        <position position="315"/>
    </location>
</feature>
<keyword evidence="22" id="KW-1185">Reference proteome</keyword>
<comment type="function">
    <text evidence="20">Receptor for glutamate that functions as a ligand-gated ion channel in the central nervous system and plays an important role in excitatory synaptic transmission. L-glutamate acts as an excitatory neurotransmitter at many synapses in the central nervous system.</text>
</comment>
<reference evidence="21" key="2">
    <citation type="submission" date="2025-08" db="UniProtKB">
        <authorList>
            <consortium name="Ensembl"/>
        </authorList>
    </citation>
    <scope>IDENTIFICATION</scope>
</reference>
<feature type="transmembrane region" description="Helical" evidence="20">
    <location>
        <begin position="438"/>
        <end position="459"/>
    </location>
</feature>
<keyword evidence="14 20" id="KW-0407">Ion channel</keyword>
<feature type="transmembrane region" description="Helical" evidence="20">
    <location>
        <begin position="224"/>
        <end position="241"/>
    </location>
</feature>
<keyword evidence="4 20" id="KW-0812">Transmembrane</keyword>
<evidence type="ECO:0000256" key="7">
    <source>
        <dbReference type="ARBA" id="ARBA00023018"/>
    </source>
</evidence>
<evidence type="ECO:0000256" key="12">
    <source>
        <dbReference type="ARBA" id="ARBA00023257"/>
    </source>
</evidence>
<keyword evidence="11" id="KW-0325">Glycoprotein</keyword>
<evidence type="ECO:0000256" key="14">
    <source>
        <dbReference type="ARBA" id="ARBA00023303"/>
    </source>
</evidence>
<dbReference type="PANTHER" id="PTHR18966">
    <property type="entry name" value="IONOTROPIC GLUTAMATE RECEPTOR"/>
    <property type="match status" value="1"/>
</dbReference>
<evidence type="ECO:0000313" key="22">
    <source>
        <dbReference type="Proteomes" id="UP000694553"/>
    </source>
</evidence>
<name>A0A8U7ND35_CORMO</name>
<evidence type="ECO:0000256" key="2">
    <source>
        <dbReference type="ARBA" id="ARBA00022448"/>
    </source>
</evidence>
<evidence type="ECO:0000256" key="8">
    <source>
        <dbReference type="ARBA" id="ARBA00023065"/>
    </source>
</evidence>
<dbReference type="CDD" id="cd13685">
    <property type="entry name" value="PBP2_iGluR_non_NMDA_like"/>
    <property type="match status" value="1"/>
</dbReference>
<dbReference type="SMART" id="SM00079">
    <property type="entry name" value="PBPe"/>
    <property type="match status" value="1"/>
</dbReference>
<evidence type="ECO:0000256" key="4">
    <source>
        <dbReference type="ARBA" id="ARBA00022692"/>
    </source>
</evidence>
<dbReference type="InterPro" id="IPR019594">
    <property type="entry name" value="Glu/Gly-bd"/>
</dbReference>
<keyword evidence="12 20" id="KW-0628">Postsynaptic cell membrane</keyword>
<dbReference type="GO" id="GO:0045211">
    <property type="term" value="C:postsynaptic membrane"/>
    <property type="evidence" value="ECO:0007669"/>
    <property type="project" value="UniProtKB-SubCell"/>
</dbReference>
<keyword evidence="5" id="KW-0732">Signal</keyword>
<keyword evidence="9 20" id="KW-0472">Membrane</keyword>
<keyword evidence="3 20" id="KW-1003">Cell membrane</keyword>
<dbReference type="Pfam" id="PF00060">
    <property type="entry name" value="Lig_chan"/>
    <property type="match status" value="1"/>
</dbReference>
<evidence type="ECO:0000256" key="6">
    <source>
        <dbReference type="ARBA" id="ARBA00022989"/>
    </source>
</evidence>
<dbReference type="FunFam" id="1.10.287.70:FF:000143">
    <property type="entry name" value="Probable glutamate receptor"/>
    <property type="match status" value="1"/>
</dbReference>
<feature type="binding site" evidence="17">
    <location>
        <position position="358"/>
    </location>
    <ligand>
        <name>L-glutamate</name>
        <dbReference type="ChEBI" id="CHEBI:29985"/>
    </ligand>
</feature>